<feature type="region of interest" description="Disordered" evidence="1">
    <location>
        <begin position="128"/>
        <end position="151"/>
    </location>
</feature>
<organism evidence="3 4">
    <name type="scientific">Streptomyces triculaminicus</name>
    <dbReference type="NCBI Taxonomy" id="2816232"/>
    <lineage>
        <taxon>Bacteria</taxon>
        <taxon>Bacillati</taxon>
        <taxon>Actinomycetota</taxon>
        <taxon>Actinomycetes</taxon>
        <taxon>Kitasatosporales</taxon>
        <taxon>Streptomycetaceae</taxon>
        <taxon>Streptomyces</taxon>
    </lineage>
</organism>
<proteinExistence type="predicted"/>
<gene>
    <name evidence="3" type="ORF">J1792_33220</name>
</gene>
<accession>A0A939FWK4</accession>
<dbReference type="RefSeq" id="WP_086566186.1">
    <property type="nucleotide sequence ID" value="NZ_JAFMOF010000009.1"/>
</dbReference>
<keyword evidence="4" id="KW-1185">Reference proteome</keyword>
<evidence type="ECO:0000256" key="1">
    <source>
        <dbReference type="SAM" id="MobiDB-lite"/>
    </source>
</evidence>
<feature type="domain" description="DnaJ homologue subfamily C member 28 conserved" evidence="2">
    <location>
        <begin position="14"/>
        <end position="78"/>
    </location>
</feature>
<dbReference type="EMBL" id="JAFMOF010000009">
    <property type="protein sequence ID" value="MBO0657400.1"/>
    <property type="molecule type" value="Genomic_DNA"/>
</dbReference>
<feature type="compositionally biased region" description="Low complexity" evidence="1">
    <location>
        <begin position="141"/>
        <end position="151"/>
    </location>
</feature>
<dbReference type="Pfam" id="PF09350">
    <property type="entry name" value="DJC28_CD"/>
    <property type="match status" value="1"/>
</dbReference>
<dbReference type="AlphaFoldDB" id="A0A939FWK4"/>
<reference evidence="3" key="1">
    <citation type="submission" date="2021-03" db="EMBL/GenBank/DDBJ databases">
        <title>Streptomyces strains.</title>
        <authorList>
            <person name="Lund M.B."/>
            <person name="Toerring T."/>
        </authorList>
    </citation>
    <scope>NUCLEOTIDE SEQUENCE</scope>
    <source>
        <strain evidence="3">JCM 4242</strain>
    </source>
</reference>
<name>A0A939FWK4_9ACTN</name>
<evidence type="ECO:0000313" key="3">
    <source>
        <dbReference type="EMBL" id="MBO0657400.1"/>
    </source>
</evidence>
<protein>
    <submittedName>
        <fullName evidence="3">DUF1992 domain-containing protein</fullName>
    </submittedName>
</protein>
<evidence type="ECO:0000313" key="4">
    <source>
        <dbReference type="Proteomes" id="UP000664781"/>
    </source>
</evidence>
<dbReference type="Proteomes" id="UP000664781">
    <property type="component" value="Unassembled WGS sequence"/>
</dbReference>
<dbReference type="InterPro" id="IPR018961">
    <property type="entry name" value="DnaJ_homolog_subfam-C_membr-28"/>
</dbReference>
<evidence type="ECO:0000259" key="2">
    <source>
        <dbReference type="Pfam" id="PF09350"/>
    </source>
</evidence>
<comment type="caution">
    <text evidence="3">The sequence shown here is derived from an EMBL/GenBank/DDBJ whole genome shotgun (WGS) entry which is preliminary data.</text>
</comment>
<sequence>MTERKPHGVDFESWVDKQIREAQQRGEFSDLPGFGKPLAGVSRPYDEDWWIKEKMRREHVSFLPPALALRKAAEDALAEALAARSESEARRVIEDINKEIGAALKMPPPGPPLLLGRFDVEEVVATWRQNRRHDGDGAGPGADLAPGPAGR</sequence>